<proteinExistence type="predicted"/>
<evidence type="ECO:0000313" key="1">
    <source>
        <dbReference type="EMBL" id="KAK9941619.1"/>
    </source>
</evidence>
<sequence length="133" mass="15558">MSHKCDTFQALNQPLVLPELPWNNNDRYSSCIEYQFVHLGPQQVCLVLHKFFYPSEDIPDYLSLPESEKLAFPGRNKRNVFLITFEYEISNSESLDIHYRLLTTRHLEYISKRANRRFATCTKTARLSGATVL</sequence>
<dbReference type="EMBL" id="JBEDUW010000002">
    <property type="protein sequence ID" value="KAK9941619.1"/>
    <property type="molecule type" value="Genomic_DNA"/>
</dbReference>
<gene>
    <name evidence="1" type="ORF">M0R45_007321</name>
</gene>
<reference evidence="1 2" key="1">
    <citation type="journal article" date="2023" name="G3 (Bethesda)">
        <title>A chromosome-length genome assembly and annotation of blackberry (Rubus argutus, cv. 'Hillquist').</title>
        <authorList>
            <person name="Bruna T."/>
            <person name="Aryal R."/>
            <person name="Dudchenko O."/>
            <person name="Sargent D.J."/>
            <person name="Mead D."/>
            <person name="Buti M."/>
            <person name="Cavallini A."/>
            <person name="Hytonen T."/>
            <person name="Andres J."/>
            <person name="Pham M."/>
            <person name="Weisz D."/>
            <person name="Mascagni F."/>
            <person name="Usai G."/>
            <person name="Natali L."/>
            <person name="Bassil N."/>
            <person name="Fernandez G.E."/>
            <person name="Lomsadze A."/>
            <person name="Armour M."/>
            <person name="Olukolu B."/>
            <person name="Poorten T."/>
            <person name="Britton C."/>
            <person name="Davik J."/>
            <person name="Ashrafi H."/>
            <person name="Aiden E.L."/>
            <person name="Borodovsky M."/>
            <person name="Worthington M."/>
        </authorList>
    </citation>
    <scope>NUCLEOTIDE SEQUENCE [LARGE SCALE GENOMIC DNA]</scope>
    <source>
        <strain evidence="1">PI 553951</strain>
    </source>
</reference>
<comment type="caution">
    <text evidence="1">The sequence shown here is derived from an EMBL/GenBank/DDBJ whole genome shotgun (WGS) entry which is preliminary data.</text>
</comment>
<organism evidence="1 2">
    <name type="scientific">Rubus argutus</name>
    <name type="common">Southern blackberry</name>
    <dbReference type="NCBI Taxonomy" id="59490"/>
    <lineage>
        <taxon>Eukaryota</taxon>
        <taxon>Viridiplantae</taxon>
        <taxon>Streptophyta</taxon>
        <taxon>Embryophyta</taxon>
        <taxon>Tracheophyta</taxon>
        <taxon>Spermatophyta</taxon>
        <taxon>Magnoliopsida</taxon>
        <taxon>eudicotyledons</taxon>
        <taxon>Gunneridae</taxon>
        <taxon>Pentapetalae</taxon>
        <taxon>rosids</taxon>
        <taxon>fabids</taxon>
        <taxon>Rosales</taxon>
        <taxon>Rosaceae</taxon>
        <taxon>Rosoideae</taxon>
        <taxon>Rosoideae incertae sedis</taxon>
        <taxon>Rubus</taxon>
    </lineage>
</organism>
<name>A0AAW1XY79_RUBAR</name>
<dbReference type="Proteomes" id="UP001457282">
    <property type="component" value="Unassembled WGS sequence"/>
</dbReference>
<dbReference type="AlphaFoldDB" id="A0AAW1XY79"/>
<protein>
    <submittedName>
        <fullName evidence="1">Uncharacterized protein</fullName>
    </submittedName>
</protein>
<keyword evidence="2" id="KW-1185">Reference proteome</keyword>
<evidence type="ECO:0000313" key="2">
    <source>
        <dbReference type="Proteomes" id="UP001457282"/>
    </source>
</evidence>
<accession>A0AAW1XY79</accession>